<accession>A0ABT7TGS0</accession>
<feature type="region of interest" description="Disordered" evidence="1">
    <location>
        <begin position="418"/>
        <end position="462"/>
    </location>
</feature>
<evidence type="ECO:0000313" key="2">
    <source>
        <dbReference type="EMBL" id="MDM7888789.1"/>
    </source>
</evidence>
<protein>
    <submittedName>
        <fullName evidence="2">Uncharacterized protein</fullName>
    </submittedName>
</protein>
<dbReference type="RefSeq" id="WP_289470390.1">
    <property type="nucleotide sequence ID" value="NZ_JAUCMM010000006.1"/>
</dbReference>
<feature type="region of interest" description="Disordered" evidence="1">
    <location>
        <begin position="1"/>
        <end position="80"/>
    </location>
</feature>
<keyword evidence="3" id="KW-1185">Reference proteome</keyword>
<comment type="caution">
    <text evidence="2">The sequence shown here is derived from an EMBL/GenBank/DDBJ whole genome shotgun (WGS) entry which is preliminary data.</text>
</comment>
<dbReference type="Proteomes" id="UP001235720">
    <property type="component" value="Unassembled WGS sequence"/>
</dbReference>
<name>A0ABT7TGS0_9MICO</name>
<organism evidence="2 3">
    <name type="scientific">Curtobacterium subtropicum</name>
    <dbReference type="NCBI Taxonomy" id="3055138"/>
    <lineage>
        <taxon>Bacteria</taxon>
        <taxon>Bacillati</taxon>
        <taxon>Actinomycetota</taxon>
        <taxon>Actinomycetes</taxon>
        <taxon>Micrococcales</taxon>
        <taxon>Microbacteriaceae</taxon>
        <taxon>Curtobacterium</taxon>
    </lineage>
</organism>
<reference evidence="2 3" key="1">
    <citation type="submission" date="2023-06" db="EMBL/GenBank/DDBJ databases">
        <authorList>
            <person name="Feng G."/>
            <person name="Li J."/>
            <person name="Zhu H."/>
        </authorList>
    </citation>
    <scope>NUCLEOTIDE SEQUENCE [LARGE SCALE GENOMIC DNA]</scope>
    <source>
        <strain evidence="2 3">RHCJP20</strain>
    </source>
</reference>
<evidence type="ECO:0000256" key="1">
    <source>
        <dbReference type="SAM" id="MobiDB-lite"/>
    </source>
</evidence>
<gene>
    <name evidence="2" type="ORF">QUG98_10025</name>
</gene>
<proteinExistence type="predicted"/>
<sequence length="473" mass="49928">MPDQSTELGADDGALGVVPEASAAAREGADQRRRAQHHADRTSDGERAVAPAKRVGEDVHRDVAQPGESDEGGEVERSTWCASDRTDGVRGSVHIGLPLELGDETSRAIQYASWQGDGGQLVRPGDPDAGRALEDDDEPLRILDVRCGSDQVLGRAVTADDIERVAPLDDPAGVLVVAVLEQCSVSPADAVEGGRRIGPVADEPPERDGVRHIVLRGSDIPCSQVERLHRVWLQCTPGDGVEFDSCHPREGEGAPGAIDSRETCLGADLERELQGHRARRVLRIVEGRAREADLTSREPSFADALRRDVVPEADLEVPVLEAVGSCCRVEVPSAFSKASKDDEAALIETGAGADAVLGHRGVHAVRPSLGRSGTLTPARTARTSATAVEASSASSAASNVPRCSDDLVTPEFVVASTSSTSSTSGALRSPPATGPTTLADTAFAGRRRRGTDAPTFRRSETKPRAARRFMITL</sequence>
<feature type="compositionally biased region" description="Basic and acidic residues" evidence="1">
    <location>
        <begin position="27"/>
        <end position="47"/>
    </location>
</feature>
<feature type="compositionally biased region" description="Basic and acidic residues" evidence="1">
    <location>
        <begin position="54"/>
        <end position="63"/>
    </location>
</feature>
<dbReference type="EMBL" id="JAUCMM010000006">
    <property type="protein sequence ID" value="MDM7888789.1"/>
    <property type="molecule type" value="Genomic_DNA"/>
</dbReference>
<evidence type="ECO:0000313" key="3">
    <source>
        <dbReference type="Proteomes" id="UP001235720"/>
    </source>
</evidence>